<dbReference type="InterPro" id="IPR000008">
    <property type="entry name" value="C2_dom"/>
</dbReference>
<evidence type="ECO:0000259" key="2">
    <source>
        <dbReference type="PROSITE" id="PS50004"/>
    </source>
</evidence>
<keyword evidence="3" id="KW-1185">Reference proteome</keyword>
<dbReference type="Gene3D" id="2.60.40.150">
    <property type="entry name" value="C2 domain"/>
    <property type="match status" value="1"/>
</dbReference>
<dbReference type="PROSITE" id="PS50004">
    <property type="entry name" value="C2"/>
    <property type="match status" value="1"/>
</dbReference>
<dbReference type="CDD" id="cd04051">
    <property type="entry name" value="C2_SRC2_like"/>
    <property type="match status" value="1"/>
</dbReference>
<protein>
    <submittedName>
        <fullName evidence="4">Protein SRC2 homolog</fullName>
    </submittedName>
</protein>
<organism evidence="3 4">
    <name type="scientific">Rhodamnia argentea</name>
    <dbReference type="NCBI Taxonomy" id="178133"/>
    <lineage>
        <taxon>Eukaryota</taxon>
        <taxon>Viridiplantae</taxon>
        <taxon>Streptophyta</taxon>
        <taxon>Embryophyta</taxon>
        <taxon>Tracheophyta</taxon>
        <taxon>Spermatophyta</taxon>
        <taxon>Magnoliopsida</taxon>
        <taxon>eudicotyledons</taxon>
        <taxon>Gunneridae</taxon>
        <taxon>Pentapetalae</taxon>
        <taxon>rosids</taxon>
        <taxon>malvids</taxon>
        <taxon>Myrtales</taxon>
        <taxon>Myrtaceae</taxon>
        <taxon>Myrtoideae</taxon>
        <taxon>Myrteae</taxon>
        <taxon>Australasian group</taxon>
        <taxon>Rhodamnia</taxon>
    </lineage>
</organism>
<dbReference type="OrthoDB" id="270970at2759"/>
<evidence type="ECO:0000256" key="1">
    <source>
        <dbReference type="SAM" id="MobiDB-lite"/>
    </source>
</evidence>
<dbReference type="SMART" id="SM00239">
    <property type="entry name" value="C2"/>
    <property type="match status" value="1"/>
</dbReference>
<dbReference type="SUPFAM" id="SSF49562">
    <property type="entry name" value="C2 domain (Calcium/lipid-binding domain, CaLB)"/>
    <property type="match status" value="1"/>
</dbReference>
<proteinExistence type="predicted"/>
<dbReference type="InterPro" id="IPR044750">
    <property type="entry name" value="C2_SRC2/BAP"/>
</dbReference>
<accession>A0A8B8QF87</accession>
<feature type="compositionally biased region" description="Pro residues" evidence="1">
    <location>
        <begin position="187"/>
        <end position="202"/>
    </location>
</feature>
<dbReference type="Pfam" id="PF00168">
    <property type="entry name" value="C2"/>
    <property type="match status" value="1"/>
</dbReference>
<dbReference type="KEGG" id="rarg:115751231"/>
<dbReference type="InterPro" id="IPR035892">
    <property type="entry name" value="C2_domain_sf"/>
</dbReference>
<feature type="region of interest" description="Disordered" evidence="1">
    <location>
        <begin position="167"/>
        <end position="207"/>
    </location>
</feature>
<dbReference type="GeneID" id="115751231"/>
<sequence>MECRPLEVTVMSAKDLKDVNVFGKMDVYVVASLSGDKTNKRSQRTRVHTDGGTNPQWGHTVSFTVDLAAARAGRLTLKLKIKAERTLGGDKDVGRVDVPVRELLDQGGGAGDGKPKPMSYSVRLPSGKTKGVLEFSYKFGEQFTVAAPPAGKKVDGPVMAYPAHAAPPASSSAAAYPPPHMMQGAAPYPPQGGYPPQGPGGYPPQGYGYPPNAAPGYGYPPQGHGYPPQGHGYPPQGYGYAAPQPAYQKPPKKSGGGGFGLGLAGGLLGGMLIGDMISDAADCGFDDGGFDL</sequence>
<dbReference type="RefSeq" id="XP_030544867.1">
    <property type="nucleotide sequence ID" value="XM_030689007.2"/>
</dbReference>
<dbReference type="PANTHER" id="PTHR32246:SF173">
    <property type="entry name" value="C2 DOMAIN-CONTAINING PROTEIN"/>
    <property type="match status" value="1"/>
</dbReference>
<dbReference type="PANTHER" id="PTHR32246">
    <property type="entry name" value="INGRESSION PROTEIN FIC1"/>
    <property type="match status" value="1"/>
</dbReference>
<evidence type="ECO:0000313" key="4">
    <source>
        <dbReference type="RefSeq" id="XP_030544867.1"/>
    </source>
</evidence>
<name>A0A8B8QF87_9MYRT</name>
<dbReference type="Proteomes" id="UP000827889">
    <property type="component" value="Chromosome 6"/>
</dbReference>
<feature type="domain" description="C2" evidence="2">
    <location>
        <begin position="1"/>
        <end position="113"/>
    </location>
</feature>
<dbReference type="GO" id="GO:0006952">
    <property type="term" value="P:defense response"/>
    <property type="evidence" value="ECO:0007669"/>
    <property type="project" value="InterPro"/>
</dbReference>
<evidence type="ECO:0000313" key="3">
    <source>
        <dbReference type="Proteomes" id="UP000827889"/>
    </source>
</evidence>
<gene>
    <name evidence="4" type="primary">LOC115751231</name>
</gene>
<dbReference type="AlphaFoldDB" id="A0A8B8QF87"/>
<reference evidence="4" key="1">
    <citation type="submission" date="2025-08" db="UniProtKB">
        <authorList>
            <consortium name="RefSeq"/>
        </authorList>
    </citation>
    <scope>IDENTIFICATION</scope>
    <source>
        <tissue evidence="4">Leaf</tissue>
    </source>
</reference>